<keyword evidence="3" id="KW-1185">Reference proteome</keyword>
<dbReference type="EMBL" id="JACHGK010000008">
    <property type="protein sequence ID" value="MBB6445944.1"/>
    <property type="molecule type" value="Genomic_DNA"/>
</dbReference>
<keyword evidence="1" id="KW-0472">Membrane</keyword>
<dbReference type="AlphaFoldDB" id="A0A7X0HSC3"/>
<dbReference type="Pfam" id="PF14143">
    <property type="entry name" value="YrhC"/>
    <property type="match status" value="1"/>
</dbReference>
<accession>A0A7X0HSC3</accession>
<feature type="transmembrane region" description="Helical" evidence="1">
    <location>
        <begin position="28"/>
        <end position="49"/>
    </location>
</feature>
<name>A0A7X0HSC3_9BACI</name>
<comment type="caution">
    <text evidence="2">The sequence shown here is derived from an EMBL/GenBank/DDBJ whole genome shotgun (WGS) entry which is preliminary data.</text>
</comment>
<evidence type="ECO:0000313" key="2">
    <source>
        <dbReference type="EMBL" id="MBB6445944.1"/>
    </source>
</evidence>
<evidence type="ECO:0000313" key="3">
    <source>
        <dbReference type="Proteomes" id="UP000531594"/>
    </source>
</evidence>
<feature type="transmembrane region" description="Helical" evidence="1">
    <location>
        <begin position="55"/>
        <end position="73"/>
    </location>
</feature>
<dbReference type="InterPro" id="IPR025418">
    <property type="entry name" value="YrhC-like"/>
</dbReference>
<keyword evidence="1" id="KW-0812">Transmembrane</keyword>
<reference evidence="2 3" key="1">
    <citation type="submission" date="2020-08" db="EMBL/GenBank/DDBJ databases">
        <title>Genomic Encyclopedia of Type Strains, Phase IV (KMG-IV): sequencing the most valuable type-strain genomes for metagenomic binning, comparative biology and taxonomic classification.</title>
        <authorList>
            <person name="Goeker M."/>
        </authorList>
    </citation>
    <scope>NUCLEOTIDE SEQUENCE [LARGE SCALE GENOMIC DNA]</scope>
    <source>
        <strain evidence="2 3">DSM 5391</strain>
    </source>
</reference>
<sequence>MIGIMDKAGDQMQRVKQYYEKMIDFKGYGIVTLCASIFFYLGLIIPSAAKSQIEITVMMAGSIVFLFGSIFFFSSSTTYRKKLLETEEGQEYLFKKENIS</sequence>
<keyword evidence="1" id="KW-1133">Transmembrane helix</keyword>
<dbReference type="Proteomes" id="UP000531594">
    <property type="component" value="Unassembled WGS sequence"/>
</dbReference>
<evidence type="ECO:0000256" key="1">
    <source>
        <dbReference type="SAM" id="Phobius"/>
    </source>
</evidence>
<proteinExistence type="predicted"/>
<gene>
    <name evidence="2" type="ORF">HNR53_002593</name>
</gene>
<organism evidence="2 3">
    <name type="scientific">Bacillus benzoevorans</name>
    <dbReference type="NCBI Taxonomy" id="1456"/>
    <lineage>
        <taxon>Bacteria</taxon>
        <taxon>Bacillati</taxon>
        <taxon>Bacillota</taxon>
        <taxon>Bacilli</taxon>
        <taxon>Bacillales</taxon>
        <taxon>Bacillaceae</taxon>
        <taxon>Bacillus</taxon>
    </lineage>
</organism>
<evidence type="ECO:0008006" key="4">
    <source>
        <dbReference type="Google" id="ProtNLM"/>
    </source>
</evidence>
<protein>
    <recommendedName>
        <fullName evidence="4">YrhC-like protein</fullName>
    </recommendedName>
</protein>
<dbReference type="RefSeq" id="WP_246439559.1">
    <property type="nucleotide sequence ID" value="NZ_JACHGK010000008.1"/>
</dbReference>